<dbReference type="RefSeq" id="XP_018019374.2">
    <property type="nucleotide sequence ID" value="XM_018163885.2"/>
</dbReference>
<dbReference type="GO" id="GO:0006915">
    <property type="term" value="P:apoptotic process"/>
    <property type="evidence" value="ECO:0007669"/>
    <property type="project" value="UniProtKB-KW"/>
</dbReference>
<dbReference type="SMART" id="SM00326">
    <property type="entry name" value="SH3"/>
    <property type="match status" value="1"/>
</dbReference>
<dbReference type="KEGG" id="hazt:108675846"/>
<keyword evidence="2 7" id="KW-0728">SH3 domain</keyword>
<dbReference type="GO" id="GO:0042981">
    <property type="term" value="P:regulation of apoptotic process"/>
    <property type="evidence" value="ECO:0007669"/>
    <property type="project" value="InterPro"/>
</dbReference>
<dbReference type="RefSeq" id="XP_047737040.1">
    <property type="nucleotide sequence ID" value="XM_047881084.1"/>
</dbReference>
<dbReference type="PROSITE" id="PS50002">
    <property type="entry name" value="SH3"/>
    <property type="match status" value="1"/>
</dbReference>
<gene>
    <name evidence="11 12" type="primary">LOC108675846</name>
</gene>
<evidence type="ECO:0000256" key="2">
    <source>
        <dbReference type="ARBA" id="ARBA00022443"/>
    </source>
</evidence>
<name>A0A8B7NZW2_HYAAZ</name>
<sequence length="116" mass="12691">MCVLYAGIQEKLGILNGGLVYAVYDYTAQQPDELTFKCGDAMTVLRRGDECEREWWWGQLHSPPAPHSPTHGYLPRNLLGLYPRVKNPVLSHDAGRTSAPDDHLTDTGGLAAVAAS</sequence>
<feature type="domain" description="SH3" evidence="9">
    <location>
        <begin position="15"/>
        <end position="84"/>
    </location>
</feature>
<evidence type="ECO:0000256" key="1">
    <source>
        <dbReference type="ARBA" id="ARBA00004123"/>
    </source>
</evidence>
<dbReference type="SUPFAM" id="SSF50044">
    <property type="entry name" value="SH3-domain"/>
    <property type="match status" value="1"/>
</dbReference>
<reference evidence="11 12" key="1">
    <citation type="submission" date="2025-04" db="UniProtKB">
        <authorList>
            <consortium name="RefSeq"/>
        </authorList>
    </citation>
    <scope>IDENTIFICATION</scope>
    <source>
        <tissue evidence="11 12">Whole organism</tissue>
    </source>
</reference>
<feature type="region of interest" description="Disordered" evidence="8">
    <location>
        <begin position="91"/>
        <end position="116"/>
    </location>
</feature>
<dbReference type="OrthoDB" id="10038642at2759"/>
<accession>A0A8B7NZW2</accession>
<comment type="subcellular location">
    <subcellularLocation>
        <location evidence="1">Nucleus</location>
    </subcellularLocation>
</comment>
<feature type="compositionally biased region" description="Basic and acidic residues" evidence="8">
    <location>
        <begin position="93"/>
        <end position="105"/>
    </location>
</feature>
<keyword evidence="10" id="KW-1185">Reference proteome</keyword>
<evidence type="ECO:0000256" key="5">
    <source>
        <dbReference type="ARBA" id="ARBA00023043"/>
    </source>
</evidence>
<keyword evidence="6" id="KW-0539">Nucleus</keyword>
<evidence type="ECO:0000256" key="7">
    <source>
        <dbReference type="PROSITE-ProRule" id="PRU00192"/>
    </source>
</evidence>
<dbReference type="InterPro" id="IPR001452">
    <property type="entry name" value="SH3_domain"/>
</dbReference>
<dbReference type="GeneID" id="108675846"/>
<dbReference type="GO" id="GO:0002039">
    <property type="term" value="F:p53 binding"/>
    <property type="evidence" value="ECO:0007669"/>
    <property type="project" value="InterPro"/>
</dbReference>
<dbReference type="Proteomes" id="UP000694843">
    <property type="component" value="Unplaced"/>
</dbReference>
<dbReference type="PRINTS" id="PR00452">
    <property type="entry name" value="SH3DOMAIN"/>
</dbReference>
<dbReference type="PANTHER" id="PTHR24131:SF10">
    <property type="entry name" value="ANKYRIN-REPEAT, SH3-DOMAIN, AND PROLINE-RICH-REGION CONTAINING PROTEIN, ISOFORM B"/>
    <property type="match status" value="1"/>
</dbReference>
<protein>
    <submittedName>
        <fullName evidence="11 12">Apoptosis-stimulating of p53 protein 1-like</fullName>
    </submittedName>
</protein>
<dbReference type="InterPro" id="IPR036770">
    <property type="entry name" value="Ankyrin_rpt-contain_sf"/>
</dbReference>
<dbReference type="GO" id="GO:0005634">
    <property type="term" value="C:nucleus"/>
    <property type="evidence" value="ECO:0007669"/>
    <property type="project" value="UniProtKB-SubCell"/>
</dbReference>
<dbReference type="InterPro" id="IPR036028">
    <property type="entry name" value="SH3-like_dom_sf"/>
</dbReference>
<evidence type="ECO:0000313" key="11">
    <source>
        <dbReference type="RefSeq" id="XP_018019374.2"/>
    </source>
</evidence>
<evidence type="ECO:0000256" key="4">
    <source>
        <dbReference type="ARBA" id="ARBA00022737"/>
    </source>
</evidence>
<dbReference type="Pfam" id="PF00018">
    <property type="entry name" value="SH3_1"/>
    <property type="match status" value="1"/>
</dbReference>
<dbReference type="Gene3D" id="1.25.40.20">
    <property type="entry name" value="Ankyrin repeat-containing domain"/>
    <property type="match status" value="1"/>
</dbReference>
<dbReference type="InterPro" id="IPR047163">
    <property type="entry name" value="ASPP1/2"/>
</dbReference>
<evidence type="ECO:0000256" key="8">
    <source>
        <dbReference type="SAM" id="MobiDB-lite"/>
    </source>
</evidence>
<proteinExistence type="predicted"/>
<evidence type="ECO:0000256" key="6">
    <source>
        <dbReference type="ARBA" id="ARBA00023242"/>
    </source>
</evidence>
<evidence type="ECO:0000259" key="9">
    <source>
        <dbReference type="PROSITE" id="PS50002"/>
    </source>
</evidence>
<dbReference type="AlphaFoldDB" id="A0A8B7NZW2"/>
<dbReference type="OMA" id="NECFTHI"/>
<evidence type="ECO:0000313" key="10">
    <source>
        <dbReference type="Proteomes" id="UP000694843"/>
    </source>
</evidence>
<dbReference type="PANTHER" id="PTHR24131">
    <property type="entry name" value="APOPTOSIS-STIMULATING OF P53 PROTEIN"/>
    <property type="match status" value="1"/>
</dbReference>
<keyword evidence="4" id="KW-0677">Repeat</keyword>
<keyword evidence="5" id="KW-0040">ANK repeat</keyword>
<evidence type="ECO:0000256" key="3">
    <source>
        <dbReference type="ARBA" id="ARBA00022703"/>
    </source>
</evidence>
<organism evidence="10 11">
    <name type="scientific">Hyalella azteca</name>
    <name type="common">Amphipod</name>
    <dbReference type="NCBI Taxonomy" id="294128"/>
    <lineage>
        <taxon>Eukaryota</taxon>
        <taxon>Metazoa</taxon>
        <taxon>Ecdysozoa</taxon>
        <taxon>Arthropoda</taxon>
        <taxon>Crustacea</taxon>
        <taxon>Multicrustacea</taxon>
        <taxon>Malacostraca</taxon>
        <taxon>Eumalacostraca</taxon>
        <taxon>Peracarida</taxon>
        <taxon>Amphipoda</taxon>
        <taxon>Senticaudata</taxon>
        <taxon>Talitrida</taxon>
        <taxon>Talitroidea</taxon>
        <taxon>Hyalellidae</taxon>
        <taxon>Hyalella</taxon>
    </lineage>
</organism>
<evidence type="ECO:0000313" key="12">
    <source>
        <dbReference type="RefSeq" id="XP_047737040.1"/>
    </source>
</evidence>
<keyword evidence="3" id="KW-0053">Apoptosis</keyword>